<reference evidence="1" key="2">
    <citation type="submission" date="2018-05" db="EMBL/GenBank/DDBJ databases">
        <title>OpunRS2 (Oryza punctata Reference Sequence Version 2).</title>
        <authorList>
            <person name="Zhang J."/>
            <person name="Kudrna D."/>
            <person name="Lee S."/>
            <person name="Talag J."/>
            <person name="Welchert J."/>
            <person name="Wing R.A."/>
        </authorList>
    </citation>
    <scope>NUCLEOTIDE SEQUENCE [LARGE SCALE GENOMIC DNA]</scope>
</reference>
<proteinExistence type="predicted"/>
<evidence type="ECO:0000313" key="1">
    <source>
        <dbReference type="EnsemblPlants" id="OPUNC09G14490.1"/>
    </source>
</evidence>
<dbReference type="PANTHER" id="PTHR33450">
    <property type="entry name" value="EMB|CAB67623.1-RELATED"/>
    <property type="match status" value="1"/>
</dbReference>
<reference evidence="1" key="1">
    <citation type="submission" date="2015-04" db="UniProtKB">
        <authorList>
            <consortium name="EnsemblPlants"/>
        </authorList>
    </citation>
    <scope>IDENTIFICATION</scope>
</reference>
<dbReference type="Gramene" id="OPUNC09G14490.1">
    <property type="protein sequence ID" value="OPUNC09G14490.1"/>
    <property type="gene ID" value="OPUNC09G14490"/>
</dbReference>
<sequence length="397" mass="45588">MKIGKAPELLKKAATIVRSKASTVRARLLIVASLRRRMAMIGAISHRIHALMVEKEKERVDYYNKNKNHHGGKALVMRKAKGGCEKPVVVVHDEMVITDHDRHLSELAMSDQEDHHGYANHWTHSLFNDDDDACYNDDDQDDCGDDDDVHGVLFGAFDDGDEPSVIDIIRSNREDEGLEFNIDDEIDQAADMFIRRFRNRMNRSMKIGKAPELLKKAATIVRSKASTVRARLLIVASLRRRMAMIGAISHRIHALMVEKEKARVDYYHNKNHDGKALALRKVVVHDEMVITDHDHHLRELAMFDQEDHHGYTDHWTHSLFNDDDTCYSDDQDECGDDDDVHGVLFGAFDDVDDEPSVIDIIRSNREDEGLEFNIDDEIDQAADMFIRRIRNRMNRSI</sequence>
<dbReference type="PANTHER" id="PTHR33450:SF6">
    <property type="entry name" value="OS09G0511200 PROTEIN"/>
    <property type="match status" value="1"/>
</dbReference>
<name>A0A0E0M388_ORYPU</name>
<dbReference type="eggNOG" id="ENOG502R3FS">
    <property type="taxonomic scope" value="Eukaryota"/>
</dbReference>
<protein>
    <submittedName>
        <fullName evidence="1">Uncharacterized protein</fullName>
    </submittedName>
</protein>
<dbReference type="Proteomes" id="UP000026962">
    <property type="component" value="Chromosome 9"/>
</dbReference>
<evidence type="ECO:0000313" key="2">
    <source>
        <dbReference type="Proteomes" id="UP000026962"/>
    </source>
</evidence>
<dbReference type="AlphaFoldDB" id="A0A0E0M388"/>
<dbReference type="HOGENOM" id="CLU_695194_0_0_1"/>
<keyword evidence="2" id="KW-1185">Reference proteome</keyword>
<accession>A0A0E0M388</accession>
<dbReference type="EnsemblPlants" id="OPUNC09G14490.1">
    <property type="protein sequence ID" value="OPUNC09G14490.1"/>
    <property type="gene ID" value="OPUNC09G14490"/>
</dbReference>
<organism evidence="1">
    <name type="scientific">Oryza punctata</name>
    <name type="common">Red rice</name>
    <dbReference type="NCBI Taxonomy" id="4537"/>
    <lineage>
        <taxon>Eukaryota</taxon>
        <taxon>Viridiplantae</taxon>
        <taxon>Streptophyta</taxon>
        <taxon>Embryophyta</taxon>
        <taxon>Tracheophyta</taxon>
        <taxon>Spermatophyta</taxon>
        <taxon>Magnoliopsida</taxon>
        <taxon>Liliopsida</taxon>
        <taxon>Poales</taxon>
        <taxon>Poaceae</taxon>
        <taxon>BOP clade</taxon>
        <taxon>Oryzoideae</taxon>
        <taxon>Oryzeae</taxon>
        <taxon>Oryzinae</taxon>
        <taxon>Oryza</taxon>
    </lineage>
</organism>